<sequence>MKLWIGAEIEADIGDQFRNVRRCVVDTINSYIDFREYDLGVESWDCIAIVRDDDCFPEKFVLNRKNGDMDFRIRIDYSKFKSGDRYEQKRLIFEMLEKSLLMLKEKNHNNGIDALLSDIKSIWSSIEK</sequence>
<evidence type="ECO:0000313" key="1">
    <source>
        <dbReference type="EMBL" id="XBS90206.1"/>
    </source>
</evidence>
<dbReference type="InterPro" id="IPR029078">
    <property type="entry name" value="Imm44"/>
</dbReference>
<accession>A0AAU7QKV6</accession>
<name>A0AAU7QKV6_9GAMM</name>
<reference evidence="1" key="1">
    <citation type="submission" date="2024-06" db="EMBL/GenBank/DDBJ databases">
        <authorList>
            <person name="Sun Y."/>
        </authorList>
    </citation>
    <scope>NUCLEOTIDE SEQUENCE</scope>
    <source>
        <strain evidence="1">IGA1.0</strain>
    </source>
</reference>
<dbReference type="RefSeq" id="WP_350016395.1">
    <property type="nucleotide sequence ID" value="NZ_CP157948.1"/>
</dbReference>
<organism evidence="1">
    <name type="scientific">Rhodanobacter sp. IGA1.0</name>
    <dbReference type="NCBI Taxonomy" id="3158582"/>
    <lineage>
        <taxon>Bacteria</taxon>
        <taxon>Pseudomonadati</taxon>
        <taxon>Pseudomonadota</taxon>
        <taxon>Gammaproteobacteria</taxon>
        <taxon>Lysobacterales</taxon>
        <taxon>Rhodanobacteraceae</taxon>
        <taxon>Rhodanobacter</taxon>
    </lineage>
</organism>
<protein>
    <submittedName>
        <fullName evidence="1">Imm44 family immunity protein</fullName>
    </submittedName>
</protein>
<dbReference type="AlphaFoldDB" id="A0AAU7QKV6"/>
<dbReference type="EMBL" id="CP157948">
    <property type="protein sequence ID" value="XBS90206.1"/>
    <property type="molecule type" value="Genomic_DNA"/>
</dbReference>
<dbReference type="Pfam" id="PF15571">
    <property type="entry name" value="Imm44"/>
    <property type="match status" value="1"/>
</dbReference>
<proteinExistence type="predicted"/>
<gene>
    <name evidence="1" type="ORF">ABNK63_00755</name>
</gene>